<organism evidence="2">
    <name type="scientific">Vibrio vulnificus</name>
    <dbReference type="NCBI Taxonomy" id="672"/>
    <lineage>
        <taxon>Bacteria</taxon>
        <taxon>Pseudomonadati</taxon>
        <taxon>Pseudomonadota</taxon>
        <taxon>Gammaproteobacteria</taxon>
        <taxon>Vibrionales</taxon>
        <taxon>Vibrionaceae</taxon>
        <taxon>Vibrio</taxon>
    </lineage>
</organism>
<dbReference type="InterPro" id="IPR011010">
    <property type="entry name" value="DNA_brk_join_enz"/>
</dbReference>
<dbReference type="EMBL" id="DACRBY010000020">
    <property type="protein sequence ID" value="HAS8541362.1"/>
    <property type="molecule type" value="Genomic_DNA"/>
</dbReference>
<evidence type="ECO:0000256" key="1">
    <source>
        <dbReference type="ARBA" id="ARBA00023172"/>
    </source>
</evidence>
<evidence type="ECO:0008006" key="3">
    <source>
        <dbReference type="Google" id="ProtNLM"/>
    </source>
</evidence>
<dbReference type="Proteomes" id="UP000863257">
    <property type="component" value="Unassembled WGS sequence"/>
</dbReference>
<evidence type="ECO:0000313" key="2">
    <source>
        <dbReference type="EMBL" id="HAS8541362.1"/>
    </source>
</evidence>
<dbReference type="InterPro" id="IPR013762">
    <property type="entry name" value="Integrase-like_cat_sf"/>
</dbReference>
<dbReference type="GO" id="GO:0006310">
    <property type="term" value="P:DNA recombination"/>
    <property type="evidence" value="ECO:0007669"/>
    <property type="project" value="UniProtKB-KW"/>
</dbReference>
<reference evidence="2" key="1">
    <citation type="journal article" date="2018" name="Genome Biol.">
        <title>SKESA: strategic k-mer extension for scrupulous assemblies.</title>
        <authorList>
            <person name="Souvorov A."/>
            <person name="Agarwala R."/>
            <person name="Lipman D.J."/>
        </authorList>
    </citation>
    <scope>NUCLEOTIDE SEQUENCE</scope>
    <source>
        <strain evidence="2">BCW_3452</strain>
    </source>
</reference>
<name>A0A8H9N1Z2_VIBVL</name>
<protein>
    <recommendedName>
        <fullName evidence="3">Tyr recombinase domain-containing protein</fullName>
    </recommendedName>
</protein>
<keyword evidence="1" id="KW-0233">DNA recombination</keyword>
<reference evidence="2" key="2">
    <citation type="submission" date="2019-01" db="EMBL/GenBank/DDBJ databases">
        <authorList>
            <consortium name="NCBI Pathogen Detection Project"/>
        </authorList>
    </citation>
    <scope>NUCLEOTIDE SEQUENCE</scope>
    <source>
        <strain evidence="2">BCW_3452</strain>
    </source>
</reference>
<dbReference type="Gene3D" id="1.10.443.10">
    <property type="entry name" value="Intergrase catalytic core"/>
    <property type="match status" value="1"/>
</dbReference>
<dbReference type="GO" id="GO:0003677">
    <property type="term" value="F:DNA binding"/>
    <property type="evidence" value="ECO:0007669"/>
    <property type="project" value="InterPro"/>
</dbReference>
<comment type="caution">
    <text evidence="2">The sequence shown here is derived from an EMBL/GenBank/DDBJ whole genome shotgun (WGS) entry which is preliminary data.</text>
</comment>
<accession>A0A8H9N1Z2</accession>
<sequence length="343" mass="40248">MPITKKPPAKKQKSTKVDYFYRAKILQRKAYQEARASNATNMPIVSVKIGDKSHSALNLLDTARWATRYWSQSYTRPTWRYYRSSINYCAELMYEKSLIDIKTLYDIKDTMSEQPRYVKRSNKTSSQKQKKISDEEFKTLSEAIRTSKSKYAKPLLHWLFCNIQVGLRPCEWKDCDVVTYRGKTSLRVKNAKSTNGRAHGEYRYINISHLKKHHASTIHAFSTYCRKLESKDEFEATYQGCRRLLHRLTRKLWSNRRKHISLYSSRHQFSADLKFNGSRLEEIAYLMGHATTDTATFHYGKKRHGKSKIVPEVNPQDAVKVKQTYKPFSFEKIPLHNPKPTLE</sequence>
<dbReference type="SUPFAM" id="SSF56349">
    <property type="entry name" value="DNA breaking-rejoining enzymes"/>
    <property type="match status" value="1"/>
</dbReference>
<proteinExistence type="predicted"/>
<gene>
    <name evidence="2" type="ORF">I7730_16380</name>
</gene>
<dbReference type="GO" id="GO:0015074">
    <property type="term" value="P:DNA integration"/>
    <property type="evidence" value="ECO:0007669"/>
    <property type="project" value="InterPro"/>
</dbReference>
<dbReference type="AlphaFoldDB" id="A0A8H9N1Z2"/>